<keyword evidence="2" id="KW-1185">Reference proteome</keyword>
<accession>A0ABW9J2A4</accession>
<proteinExistence type="predicted"/>
<sequence length="130" mass="14651">MKFKLTTLSVIVLSILLLFGCEEEIFSKDTGQYALAINYQGTELLELHFFVDDKDCGLLSALPQVNPTYVDDCKKLKKAENLTNVFILKEVTPGKHVLTIKTPEGRLVNTLEFQMVNKECVLQNVNISLD</sequence>
<dbReference type="EMBL" id="SSHJ02000001">
    <property type="protein sequence ID" value="MFN0254275.1"/>
    <property type="molecule type" value="Genomic_DNA"/>
</dbReference>
<name>A0ABW9J2A4_9SPHI</name>
<dbReference type="RefSeq" id="WP_138721444.1">
    <property type="nucleotide sequence ID" value="NZ_SSHJ02000001.1"/>
</dbReference>
<comment type="caution">
    <text evidence="1">The sequence shown here is derived from an EMBL/GenBank/DDBJ whole genome shotgun (WGS) entry which is preliminary data.</text>
</comment>
<dbReference type="PROSITE" id="PS51257">
    <property type="entry name" value="PROKAR_LIPOPROTEIN"/>
    <property type="match status" value="1"/>
</dbReference>
<evidence type="ECO:0000313" key="2">
    <source>
        <dbReference type="Proteomes" id="UP001517247"/>
    </source>
</evidence>
<evidence type="ECO:0008006" key="3">
    <source>
        <dbReference type="Google" id="ProtNLM"/>
    </source>
</evidence>
<protein>
    <recommendedName>
        <fullName evidence="3">Lipoprotein</fullName>
    </recommendedName>
</protein>
<dbReference type="Proteomes" id="UP001517247">
    <property type="component" value="Unassembled WGS sequence"/>
</dbReference>
<gene>
    <name evidence="1" type="ORF">E6A44_001725</name>
</gene>
<evidence type="ECO:0000313" key="1">
    <source>
        <dbReference type="EMBL" id="MFN0254275.1"/>
    </source>
</evidence>
<organism evidence="1 2">
    <name type="scientific">Pedobacter ureilyticus</name>
    <dbReference type="NCBI Taxonomy" id="1393051"/>
    <lineage>
        <taxon>Bacteria</taxon>
        <taxon>Pseudomonadati</taxon>
        <taxon>Bacteroidota</taxon>
        <taxon>Sphingobacteriia</taxon>
        <taxon>Sphingobacteriales</taxon>
        <taxon>Sphingobacteriaceae</taxon>
        <taxon>Pedobacter</taxon>
    </lineage>
</organism>
<reference evidence="1 2" key="1">
    <citation type="submission" date="2024-12" db="EMBL/GenBank/DDBJ databases">
        <authorList>
            <person name="Hu S."/>
        </authorList>
    </citation>
    <scope>NUCLEOTIDE SEQUENCE [LARGE SCALE GENOMIC DNA]</scope>
    <source>
        <strain evidence="1 2">THG-T11</strain>
    </source>
</reference>